<dbReference type="InterPro" id="IPR053214">
    <property type="entry name" value="LysM12-like"/>
</dbReference>
<evidence type="ECO:0000256" key="5">
    <source>
        <dbReference type="ARBA" id="ARBA00022525"/>
    </source>
</evidence>
<comment type="caution">
    <text evidence="17">The sequence shown here is derived from an EMBL/GenBank/DDBJ whole genome shotgun (WGS) entry which is preliminary data.</text>
</comment>
<organism evidence="17 18">
    <name type="scientific">Cordyceps javanica</name>
    <dbReference type="NCBI Taxonomy" id="43265"/>
    <lineage>
        <taxon>Eukaryota</taxon>
        <taxon>Fungi</taxon>
        <taxon>Dikarya</taxon>
        <taxon>Ascomycota</taxon>
        <taxon>Pezizomycotina</taxon>
        <taxon>Sordariomycetes</taxon>
        <taxon>Hypocreomycetidae</taxon>
        <taxon>Hypocreales</taxon>
        <taxon>Cordycipitaceae</taxon>
        <taxon>Cordyceps</taxon>
    </lineage>
</organism>
<dbReference type="PROSITE" id="PS51910">
    <property type="entry name" value="GH18_2"/>
    <property type="match status" value="1"/>
</dbReference>
<evidence type="ECO:0000256" key="4">
    <source>
        <dbReference type="ARBA" id="ARBA00012729"/>
    </source>
</evidence>
<evidence type="ECO:0000313" key="18">
    <source>
        <dbReference type="Proteomes" id="UP000315783"/>
    </source>
</evidence>
<proteinExistence type="inferred from homology"/>
<reference evidence="17 18" key="1">
    <citation type="journal article" date="2019" name="Appl. Microbiol. Biotechnol.">
        <title>Genome sequence of Isaria javanica and comparative genome analysis insights into family S53 peptidase evolution in fungal entomopathogens.</title>
        <authorList>
            <person name="Lin R."/>
            <person name="Zhang X."/>
            <person name="Xin B."/>
            <person name="Zou M."/>
            <person name="Gao Y."/>
            <person name="Qin F."/>
            <person name="Hu Q."/>
            <person name="Xie B."/>
            <person name="Cheng X."/>
        </authorList>
    </citation>
    <scope>NUCLEOTIDE SEQUENCE [LARGE SCALE GENOMIC DNA]</scope>
    <source>
        <strain evidence="17 18">IJ1G</strain>
    </source>
</reference>
<dbReference type="InterPro" id="IPR001223">
    <property type="entry name" value="Glyco_hydro18_cat"/>
</dbReference>
<dbReference type="InterPro" id="IPR018392">
    <property type="entry name" value="LysM"/>
</dbReference>
<evidence type="ECO:0000256" key="2">
    <source>
        <dbReference type="ARBA" id="ARBA00004613"/>
    </source>
</evidence>
<dbReference type="PANTHER" id="PTHR47700:SF2">
    <property type="entry name" value="CHITINASE"/>
    <property type="match status" value="1"/>
</dbReference>
<dbReference type="Proteomes" id="UP000315783">
    <property type="component" value="Unassembled WGS sequence"/>
</dbReference>
<evidence type="ECO:0000256" key="8">
    <source>
        <dbReference type="ARBA" id="ARBA00023024"/>
    </source>
</evidence>
<protein>
    <recommendedName>
        <fullName evidence="4">chitinase</fullName>
        <ecNumber evidence="4">3.2.1.14</ecNumber>
    </recommendedName>
</protein>
<keyword evidence="8" id="KW-0146">Chitin degradation</keyword>
<dbReference type="STRING" id="43265.A0A545V8Y4"/>
<dbReference type="GO" id="GO:0006032">
    <property type="term" value="P:chitin catabolic process"/>
    <property type="evidence" value="ECO:0007669"/>
    <property type="project" value="UniProtKB-KW"/>
</dbReference>
<evidence type="ECO:0000256" key="6">
    <source>
        <dbReference type="ARBA" id="ARBA00022669"/>
    </source>
</evidence>
<dbReference type="GO" id="GO:0008843">
    <property type="term" value="F:endochitinase activity"/>
    <property type="evidence" value="ECO:0007669"/>
    <property type="project" value="UniProtKB-EC"/>
</dbReference>
<keyword evidence="11 14" id="KW-0326">Glycosidase</keyword>
<evidence type="ECO:0000259" key="15">
    <source>
        <dbReference type="PROSITE" id="PS51782"/>
    </source>
</evidence>
<evidence type="ECO:0000256" key="14">
    <source>
        <dbReference type="RuleBase" id="RU000489"/>
    </source>
</evidence>
<dbReference type="Gene3D" id="2.60.120.560">
    <property type="entry name" value="Exo-inulinase, domain 1"/>
    <property type="match status" value="1"/>
</dbReference>
<evidence type="ECO:0000256" key="3">
    <source>
        <dbReference type="ARBA" id="ARBA00008682"/>
    </source>
</evidence>
<evidence type="ECO:0000256" key="13">
    <source>
        <dbReference type="ARBA" id="ARBA00044955"/>
    </source>
</evidence>
<dbReference type="Gene3D" id="3.20.20.80">
    <property type="entry name" value="Glycosidases"/>
    <property type="match status" value="1"/>
</dbReference>
<evidence type="ECO:0000256" key="10">
    <source>
        <dbReference type="ARBA" id="ARBA00023277"/>
    </source>
</evidence>
<evidence type="ECO:0000256" key="12">
    <source>
        <dbReference type="ARBA" id="ARBA00023326"/>
    </source>
</evidence>
<dbReference type="InterPro" id="IPR029070">
    <property type="entry name" value="Chitinase_insertion_sf"/>
</dbReference>
<keyword evidence="7 14" id="KW-0378">Hydrolase</keyword>
<dbReference type="Pfam" id="PF00704">
    <property type="entry name" value="Glyco_hydro_18"/>
    <property type="match status" value="1"/>
</dbReference>
<comment type="similarity">
    <text evidence="13">Belongs to the secreted LysM effector family.</text>
</comment>
<dbReference type="SUPFAM" id="SSF51445">
    <property type="entry name" value="(Trans)glycosidases"/>
    <property type="match status" value="1"/>
</dbReference>
<name>A0A545V8Y4_9HYPO</name>
<dbReference type="CDD" id="cd02878">
    <property type="entry name" value="GH18_zymocin_alpha"/>
    <property type="match status" value="1"/>
</dbReference>
<keyword evidence="6" id="KW-0147">Chitin-binding</keyword>
<dbReference type="EMBL" id="SPUK01000004">
    <property type="protein sequence ID" value="TQV98182.1"/>
    <property type="molecule type" value="Genomic_DNA"/>
</dbReference>
<dbReference type="PANTHER" id="PTHR47700">
    <property type="entry name" value="V CHITINASE, PUTATIVE (AFU_ORTHOLOGUE AFUA_6G13720)-RELATED"/>
    <property type="match status" value="1"/>
</dbReference>
<evidence type="ECO:0000256" key="1">
    <source>
        <dbReference type="ARBA" id="ARBA00000822"/>
    </source>
</evidence>
<dbReference type="Gene3D" id="3.10.350.10">
    <property type="entry name" value="LysM domain"/>
    <property type="match status" value="1"/>
</dbReference>
<dbReference type="SUPFAM" id="SSF54556">
    <property type="entry name" value="Chitinase insertion domain"/>
    <property type="match status" value="1"/>
</dbReference>
<keyword evidence="12" id="KW-0624">Polysaccharide degradation</keyword>
<dbReference type="GO" id="GO:0008061">
    <property type="term" value="F:chitin binding"/>
    <property type="evidence" value="ECO:0007669"/>
    <property type="project" value="UniProtKB-KW"/>
</dbReference>
<comment type="subcellular location">
    <subcellularLocation>
        <location evidence="2">Secreted</location>
    </subcellularLocation>
</comment>
<feature type="domain" description="GH18" evidence="16">
    <location>
        <begin position="1"/>
        <end position="336"/>
    </location>
</feature>
<dbReference type="EC" id="3.2.1.14" evidence="4"/>
<feature type="domain" description="LysM" evidence="15">
    <location>
        <begin position="911"/>
        <end position="958"/>
    </location>
</feature>
<dbReference type="InterPro" id="IPR001579">
    <property type="entry name" value="Glyco_hydro_18_chit_AS"/>
</dbReference>
<dbReference type="SMART" id="SM00636">
    <property type="entry name" value="Glyco_18"/>
    <property type="match status" value="1"/>
</dbReference>
<keyword evidence="5" id="KW-0964">Secreted</keyword>
<keyword evidence="9" id="KW-0843">Virulence</keyword>
<dbReference type="InterPro" id="IPR011583">
    <property type="entry name" value="Chitinase_II/V-like_cat"/>
</dbReference>
<dbReference type="Gene3D" id="3.10.50.10">
    <property type="match status" value="1"/>
</dbReference>
<dbReference type="InterPro" id="IPR017853">
    <property type="entry name" value="GH"/>
</dbReference>
<comment type="catalytic activity">
    <reaction evidence="1">
        <text>Random endo-hydrolysis of N-acetyl-beta-D-glucosaminide (1-&gt;4)-beta-linkages in chitin and chitodextrins.</text>
        <dbReference type="EC" id="3.2.1.14"/>
    </reaction>
</comment>
<gene>
    <name evidence="17" type="ORF">IF1G_03925</name>
</gene>
<dbReference type="PROSITE" id="PS51782">
    <property type="entry name" value="LYSM"/>
    <property type="match status" value="1"/>
</dbReference>
<evidence type="ECO:0000256" key="7">
    <source>
        <dbReference type="ARBA" id="ARBA00022801"/>
    </source>
</evidence>
<evidence type="ECO:0000259" key="16">
    <source>
        <dbReference type="PROSITE" id="PS51910"/>
    </source>
</evidence>
<dbReference type="AlphaFoldDB" id="A0A545V8Y4"/>
<dbReference type="GO" id="GO:0000272">
    <property type="term" value="P:polysaccharide catabolic process"/>
    <property type="evidence" value="ECO:0007669"/>
    <property type="project" value="UniProtKB-KW"/>
</dbReference>
<dbReference type="PROSITE" id="PS01095">
    <property type="entry name" value="GH18_1"/>
    <property type="match status" value="1"/>
</dbReference>
<evidence type="ECO:0000313" key="17">
    <source>
        <dbReference type="EMBL" id="TQV98182.1"/>
    </source>
</evidence>
<accession>A0A545V8Y4</accession>
<keyword evidence="18" id="KW-1185">Reference proteome</keyword>
<dbReference type="OrthoDB" id="73875at2759"/>
<dbReference type="GO" id="GO:0005576">
    <property type="term" value="C:extracellular region"/>
    <property type="evidence" value="ECO:0007669"/>
    <property type="project" value="UniProtKB-SubCell"/>
</dbReference>
<dbReference type="Pfam" id="PF06439">
    <property type="entry name" value="3keto-disac_hyd"/>
    <property type="match status" value="1"/>
</dbReference>
<evidence type="ECO:0000256" key="9">
    <source>
        <dbReference type="ARBA" id="ARBA00023026"/>
    </source>
</evidence>
<dbReference type="InterPro" id="IPR036779">
    <property type="entry name" value="LysM_dom_sf"/>
</dbReference>
<sequence length="1205" mass="133930">MSKYTHIHFAFATVTPGSYEVDMGPTINQYYYFKQTKGAKKILSFGGWTFSTDPATYRIFRDGVLGTNRDRMAQNIANFIINEGLDGVDIDWEYPAAPDLPDIPIADPEEGENYYLFLQKLRSILPSSKSVSFAAPASFWYLRGFPISKIIDVVDYVVYMTYDLHGQWDYDNKWTDSGCPGGNCLRSHINATETMNALSMITKAGVPTNKIAVGIASYGRSFQMTDPSCTGPMCTYTGKASGATPGRCTGTAGYISNAEIRDILSTNPTARKFSDGEGGDVLVYDNNQWVSYMDDDTKARRINMYRNMNFLGTTDWAISLDNAGLVDPNSGVDDTYNDDSGDLGLGNLPGLVFKEKKRKLGKGAVQPKYHENCNKYKKTMQQSWKEAGEIADATMKWSPDNKFQRALDIYFGSESEADEKIFLGNFQRLWESHWGNQNMLGMNVHAMFFCGSGRYTEIYGKGAEFVNFCPVGRPAGTRAAKTLQFDKEWRKKSDVFTVFCDLATSSTNTWSLEEAEEKADEWDHHLKAINMWKQSVRPVIFYHENMHWQRVSDPWCGATIGTDKNGFAITEQYSFRRIMHLPYSMRKMNAENWAMAAIAMWIMDTWDVEPPIPVYVHPRDDIAADPEMDDSEGYDPEWEAEMEKAERLFRENFDPARLNPADFKPLFDDDDEQTHEVKHECSEGRWLSSLQCSLMCQDGVCTETFDGNFLCSSCNATSDEARYKREEFQDTFNDTSMSEWKIYEGHFEVSTAGLVADGSADDVALIYQHKTADFIFEGDVTLPAAGAGGDAGLIFRAANPNETETSGYYYAGISSGSGKVFLNRMPADVQLASVAATNVVAGKPVHIKVQAVNETISVFLIDMVTPKIVQKDTSLQTGFNGVRVHGTRATFNNITITPVVRQKGIVDNCNGFYRAVAGDTCQTITAKHSSVSLAQLHSWNPALQDDCSGLKADYFYCVAREDAFRLRTKYHNDCTGEVHNDVVVGRDDGKCIDTGCSVASMDIASTGDCPNGQVQISYWEQPGCLGQWFGYGYASRGTCRPLWSDGWKFGSLHLRCAEPLSDCVSQGKCVPDEEPARGICEAPPPPPAFKLKARYTTDCGGDVHKELAVEQGNGLCMNTGCRVGSLELAELGDCPDGEVRISYWGGEDCGGAWYGYGYASRNTCRSLWSAGWKFKSLWLSCAKQSDDCVSKKSCTADPEPTGSIC</sequence>
<comment type="similarity">
    <text evidence="3">Belongs to the glycosyl hydrolase 18 family. Chitinase class V subfamily.</text>
</comment>
<dbReference type="InterPro" id="IPR010496">
    <property type="entry name" value="AL/BT2_dom"/>
</dbReference>
<evidence type="ECO:0000256" key="11">
    <source>
        <dbReference type="ARBA" id="ARBA00023295"/>
    </source>
</evidence>
<keyword evidence="10" id="KW-0119">Carbohydrate metabolism</keyword>